<dbReference type="Gene3D" id="1.10.10.10">
    <property type="entry name" value="Winged helix-like DNA-binding domain superfamily/Winged helix DNA-binding domain"/>
    <property type="match status" value="1"/>
</dbReference>
<feature type="domain" description="PDZ" evidence="8">
    <location>
        <begin position="263"/>
        <end position="335"/>
    </location>
</feature>
<dbReference type="InterPro" id="IPR001158">
    <property type="entry name" value="DIX"/>
</dbReference>
<keyword evidence="12" id="KW-1185">Reference proteome</keyword>
<keyword evidence="3" id="KW-0217">Developmental protein</keyword>
<dbReference type="PROSITE" id="PS50106">
    <property type="entry name" value="PDZ"/>
    <property type="match status" value="1"/>
</dbReference>
<evidence type="ECO:0000259" key="8">
    <source>
        <dbReference type="PROSITE" id="PS50106"/>
    </source>
</evidence>
<dbReference type="PRINTS" id="PR01760">
    <property type="entry name" value="DISHEVELLED"/>
</dbReference>
<evidence type="ECO:0000313" key="12">
    <source>
        <dbReference type="Proteomes" id="UP001075354"/>
    </source>
</evidence>
<evidence type="ECO:0000259" key="9">
    <source>
        <dbReference type="PROSITE" id="PS50186"/>
    </source>
</evidence>
<feature type="compositionally biased region" description="Polar residues" evidence="7">
    <location>
        <begin position="197"/>
        <end position="210"/>
    </location>
</feature>
<feature type="region of interest" description="Disordered" evidence="7">
    <location>
        <begin position="159"/>
        <end position="250"/>
    </location>
</feature>
<dbReference type="FunFam" id="2.40.240.130:FF:000001">
    <property type="entry name" value="Segment polarity protein dishevelled homolog DVL-1"/>
    <property type="match status" value="1"/>
</dbReference>
<evidence type="ECO:0000256" key="7">
    <source>
        <dbReference type="SAM" id="MobiDB-lite"/>
    </source>
</evidence>
<keyword evidence="5 6" id="KW-0879">Wnt signaling pathway</keyword>
<dbReference type="Pfam" id="PF00610">
    <property type="entry name" value="DEP"/>
    <property type="match status" value="1"/>
</dbReference>
<dbReference type="InterPro" id="IPR038207">
    <property type="entry name" value="DIX_dom_sf"/>
</dbReference>
<dbReference type="FunFam" id="2.30.42.10:FF:000014">
    <property type="entry name" value="Segment polarity protein dishevelled homolog DVL-3"/>
    <property type="match status" value="1"/>
</dbReference>
<accession>A0AAV7XRK0</accession>
<feature type="compositionally biased region" description="Low complexity" evidence="7">
    <location>
        <begin position="240"/>
        <end position="250"/>
    </location>
</feature>
<dbReference type="Pfam" id="PF00778">
    <property type="entry name" value="DIX"/>
    <property type="match status" value="1"/>
</dbReference>
<dbReference type="GO" id="GO:0005829">
    <property type="term" value="C:cytosol"/>
    <property type="evidence" value="ECO:0007669"/>
    <property type="project" value="TreeGrafter"/>
</dbReference>
<feature type="compositionally biased region" description="Basic residues" evidence="7">
    <location>
        <begin position="226"/>
        <end position="239"/>
    </location>
</feature>
<name>A0AAV7XRK0_9NEOP</name>
<comment type="caution">
    <text evidence="11">The sequence shown here is derived from an EMBL/GenBank/DDBJ whole genome shotgun (WGS) entry which is preliminary data.</text>
</comment>
<dbReference type="InterPro" id="IPR036034">
    <property type="entry name" value="PDZ_sf"/>
</dbReference>
<feature type="region of interest" description="Disordered" evidence="7">
    <location>
        <begin position="711"/>
        <end position="786"/>
    </location>
</feature>
<dbReference type="InterPro" id="IPR000591">
    <property type="entry name" value="DEP_dom"/>
</dbReference>
<comment type="subcellular location">
    <subcellularLocation>
        <location evidence="1">Cytoplasm</location>
    </subcellularLocation>
</comment>
<feature type="compositionally biased region" description="Basic and acidic residues" evidence="7">
    <location>
        <begin position="98"/>
        <end position="110"/>
    </location>
</feature>
<evidence type="ECO:0000259" key="10">
    <source>
        <dbReference type="PROSITE" id="PS50841"/>
    </source>
</evidence>
<feature type="domain" description="DEP" evidence="9">
    <location>
        <begin position="436"/>
        <end position="510"/>
    </location>
</feature>
<feature type="region of interest" description="Disordered" evidence="7">
    <location>
        <begin position="583"/>
        <end position="683"/>
    </location>
</feature>
<evidence type="ECO:0000256" key="4">
    <source>
        <dbReference type="ARBA" id="ARBA00022490"/>
    </source>
</evidence>
<dbReference type="PROSITE" id="PS50186">
    <property type="entry name" value="DEP"/>
    <property type="match status" value="1"/>
</dbReference>
<feature type="compositionally biased region" description="Polar residues" evidence="7">
    <location>
        <begin position="84"/>
        <end position="97"/>
    </location>
</feature>
<dbReference type="Pfam" id="PF02377">
    <property type="entry name" value="Dishevelled"/>
    <property type="match status" value="1"/>
</dbReference>
<organism evidence="11 12">
    <name type="scientific">Megalurothrips usitatus</name>
    <name type="common">bean blossom thrips</name>
    <dbReference type="NCBI Taxonomy" id="439358"/>
    <lineage>
        <taxon>Eukaryota</taxon>
        <taxon>Metazoa</taxon>
        <taxon>Ecdysozoa</taxon>
        <taxon>Arthropoda</taxon>
        <taxon>Hexapoda</taxon>
        <taxon>Insecta</taxon>
        <taxon>Pterygota</taxon>
        <taxon>Neoptera</taxon>
        <taxon>Paraneoptera</taxon>
        <taxon>Thysanoptera</taxon>
        <taxon>Terebrantia</taxon>
        <taxon>Thripoidea</taxon>
        <taxon>Thripidae</taxon>
        <taxon>Megalurothrips</taxon>
    </lineage>
</organism>
<dbReference type="GO" id="GO:0060070">
    <property type="term" value="P:canonical Wnt signaling pathway"/>
    <property type="evidence" value="ECO:0007669"/>
    <property type="project" value="TreeGrafter"/>
</dbReference>
<dbReference type="PROSITE" id="PS50841">
    <property type="entry name" value="DIX"/>
    <property type="match status" value="1"/>
</dbReference>
<dbReference type="Pfam" id="PF00595">
    <property type="entry name" value="PDZ"/>
    <property type="match status" value="1"/>
</dbReference>
<dbReference type="SMART" id="SM00049">
    <property type="entry name" value="DEP"/>
    <property type="match status" value="1"/>
</dbReference>
<dbReference type="CDD" id="cd06717">
    <property type="entry name" value="PDZ_Dishevelled-like"/>
    <property type="match status" value="1"/>
</dbReference>
<gene>
    <name evidence="11" type="ORF">ONE63_006963</name>
</gene>
<evidence type="ECO:0008006" key="13">
    <source>
        <dbReference type="Google" id="ProtNLM"/>
    </source>
</evidence>
<dbReference type="SUPFAM" id="SSF46785">
    <property type="entry name" value="Winged helix' DNA-binding domain"/>
    <property type="match status" value="1"/>
</dbReference>
<dbReference type="InterPro" id="IPR001478">
    <property type="entry name" value="PDZ"/>
</dbReference>
<evidence type="ECO:0000256" key="6">
    <source>
        <dbReference type="PROSITE-ProRule" id="PRU00069"/>
    </source>
</evidence>
<dbReference type="GO" id="GO:0035556">
    <property type="term" value="P:intracellular signal transduction"/>
    <property type="evidence" value="ECO:0007669"/>
    <property type="project" value="InterPro"/>
</dbReference>
<dbReference type="InterPro" id="IPR003351">
    <property type="entry name" value="Dishevelled_protein_dom"/>
</dbReference>
<dbReference type="Gene3D" id="2.30.42.10">
    <property type="match status" value="1"/>
</dbReference>
<dbReference type="SMART" id="SM00228">
    <property type="entry name" value="PDZ"/>
    <property type="match status" value="1"/>
</dbReference>
<dbReference type="InterPro" id="IPR015506">
    <property type="entry name" value="Dsh/Dvl-rel"/>
</dbReference>
<evidence type="ECO:0000256" key="5">
    <source>
        <dbReference type="ARBA" id="ARBA00022687"/>
    </source>
</evidence>
<feature type="compositionally biased region" description="Basic residues" evidence="7">
    <location>
        <begin position="746"/>
        <end position="767"/>
    </location>
</feature>
<dbReference type="InterPro" id="IPR036388">
    <property type="entry name" value="WH-like_DNA-bd_sf"/>
</dbReference>
<dbReference type="Gene3D" id="2.40.240.130">
    <property type="match status" value="1"/>
</dbReference>
<evidence type="ECO:0000256" key="1">
    <source>
        <dbReference type="ARBA" id="ARBA00004496"/>
    </source>
</evidence>
<dbReference type="InterPro" id="IPR008339">
    <property type="entry name" value="Dishevelled_fam"/>
</dbReference>
<dbReference type="SUPFAM" id="SSF54236">
    <property type="entry name" value="Ubiquitin-like"/>
    <property type="match status" value="1"/>
</dbReference>
<sequence>MDETKVIYHIDDEETPYLVKLPIAPDQVTLSDFKNVLNRPNYKFFFKSMDDDFGVVKEEIVDDEAHLPCFNGRVVSWLVSAEGSNVSDGTSQCTESAAHSDGKSAERPSDARMGNPSHMRSNVEDLTCTETESIISSRPGHHSMHKSARHEKYNQYNGLRMNGHSRHRSGHGYESSSMLSSDLETTSFLESDDDATSRITSTTGRHTNMSMDRGTLDSSSVVSRLQSRRRPQRRRRHRAPPAMSRTSSFSSITDSTMSLNIITVTLNMDTVNFLGISIVGQSNKGGDGGIYVGSIMKGGAVALDGRIEPGDMILQVNDINFENMSNDEAVRVLREVVQKPGPIKLVVAKCWDPNPKGYFTIPRTEPVRPIDPGAWVAHTAALRGETFPLRPPSVSTLTSTSSSINSTLPDTEKPFEELHLSVNTDMPTIVAAMARPDSGLEIRDRMWLKITIPNAFIGADVVDWLNSHVEGFLDRREARKYASQMLKAGYIRHTVNKITFSEQCYYIFGDVLSHAMSSLKLHDDCVSLDRDTVGPLPPPSTVATAPWTGSHMPYAGTYLPHGAGYTPMPFNYNNEPGAYSYGREESASVHSGSGGSSNGSEQHCLKDKDQLKSGGSSASESDLVRTHGHGGGRRSGGSRSRSSGSEQSVATTTTTPPQQGSSVASGPTATGIPNAEDVSGSRQSFRMAMGNPSAAQGDVTITCPVRSATALPVRRPRAGPHQGPAAHGRGRSAGRLLGEGPTARALLRRRYPRRRRRSQRGRARHAAVRVQRPLSKRRPSRPGLMDRAGRCRTTHANLCAGQSCCLSCSRSSWRRHLTAAHSMRM</sequence>
<reference evidence="11" key="1">
    <citation type="submission" date="2022-12" db="EMBL/GenBank/DDBJ databases">
        <title>Chromosome-level genome assembly of the bean flower thrips Megalurothrips usitatus.</title>
        <authorList>
            <person name="Ma L."/>
            <person name="Liu Q."/>
            <person name="Li H."/>
            <person name="Cai W."/>
        </authorList>
    </citation>
    <scope>NUCLEOTIDE SEQUENCE</scope>
    <source>
        <strain evidence="11">Cailab_2022a</strain>
    </source>
</reference>
<dbReference type="PANTHER" id="PTHR10878:SF25">
    <property type="entry name" value="SEGMENT POLARITY PROTEIN DISHEVELLED"/>
    <property type="match status" value="1"/>
</dbReference>
<evidence type="ECO:0000256" key="3">
    <source>
        <dbReference type="ARBA" id="ARBA00022473"/>
    </source>
</evidence>
<dbReference type="SMART" id="SM00021">
    <property type="entry name" value="DAX"/>
    <property type="match status" value="1"/>
</dbReference>
<feature type="region of interest" description="Disordered" evidence="7">
    <location>
        <begin position="84"/>
        <end position="122"/>
    </location>
</feature>
<feature type="compositionally biased region" description="Polar residues" evidence="7">
    <location>
        <begin position="174"/>
        <end position="189"/>
    </location>
</feature>
<dbReference type="CDD" id="cd04438">
    <property type="entry name" value="DEP_dishevelled"/>
    <property type="match status" value="1"/>
</dbReference>
<dbReference type="SUPFAM" id="SSF50156">
    <property type="entry name" value="PDZ domain-like"/>
    <property type="match status" value="1"/>
</dbReference>
<dbReference type="InterPro" id="IPR036390">
    <property type="entry name" value="WH_DNA-bd_sf"/>
</dbReference>
<dbReference type="Proteomes" id="UP001075354">
    <property type="component" value="Chromosome 4"/>
</dbReference>
<proteinExistence type="inferred from homology"/>
<dbReference type="PANTHER" id="PTHR10878">
    <property type="entry name" value="SEGMENT POLARITY PROTEIN DISHEVELLED"/>
    <property type="match status" value="1"/>
</dbReference>
<feature type="domain" description="DIX" evidence="10">
    <location>
        <begin position="1"/>
        <end position="82"/>
    </location>
</feature>
<evidence type="ECO:0000313" key="11">
    <source>
        <dbReference type="EMBL" id="KAJ1528558.1"/>
    </source>
</evidence>
<dbReference type="EMBL" id="JAPTSV010000004">
    <property type="protein sequence ID" value="KAJ1528558.1"/>
    <property type="molecule type" value="Genomic_DNA"/>
</dbReference>
<protein>
    <recommendedName>
        <fullName evidence="13">Segment polarity protein dishevelled homolog DVL-3</fullName>
    </recommendedName>
</protein>
<dbReference type="GO" id="GO:0005109">
    <property type="term" value="F:frizzled binding"/>
    <property type="evidence" value="ECO:0007669"/>
    <property type="project" value="TreeGrafter"/>
</dbReference>
<evidence type="ECO:0000256" key="2">
    <source>
        <dbReference type="ARBA" id="ARBA00008735"/>
    </source>
</evidence>
<keyword evidence="4" id="KW-0963">Cytoplasm</keyword>
<dbReference type="AlphaFoldDB" id="A0AAV7XRK0"/>
<dbReference type="FunFam" id="1.10.10.10:FF:000040">
    <property type="entry name" value="segment polarity protein dishevelled homolog DVL-3"/>
    <property type="match status" value="1"/>
</dbReference>
<comment type="similarity">
    <text evidence="2">Belongs to the DSH family.</text>
</comment>
<feature type="compositionally biased region" description="Low complexity" evidence="7">
    <location>
        <begin position="637"/>
        <end position="659"/>
    </location>
</feature>
<dbReference type="InterPro" id="IPR029071">
    <property type="entry name" value="Ubiquitin-like_domsf"/>
</dbReference>